<dbReference type="RefSeq" id="WP_143721835.1">
    <property type="nucleotide sequence ID" value="NZ_VKDB01000027.1"/>
</dbReference>
<reference evidence="1 2" key="1">
    <citation type="submission" date="2019-07" db="EMBL/GenBank/DDBJ databases">
        <title>Deinococcus detaillus sp. nov., isolated from humus soil in Antarctica.</title>
        <authorList>
            <person name="Zhang K."/>
        </authorList>
    </citation>
    <scope>NUCLEOTIDE SEQUENCE [LARGE SCALE GENOMIC DNA]</scope>
    <source>
        <strain evidence="1 2">H1</strain>
    </source>
</reference>
<evidence type="ECO:0000313" key="2">
    <source>
        <dbReference type="Proteomes" id="UP000316092"/>
    </source>
</evidence>
<sequence>MKLTFLLLVPALVGLGVLSARPEPPLPLCRVEAVWQPAPWANAPGGLPFGYIVVTTVPDCAGHAFVRLSNYGGRYPGEPLEVLPRVAQKLGPVPVYRQLEWLAGSGKPYRVAVRGSP</sequence>
<name>A0A553UKQ4_9DEIO</name>
<comment type="caution">
    <text evidence="1">The sequence shown here is derived from an EMBL/GenBank/DDBJ whole genome shotgun (WGS) entry which is preliminary data.</text>
</comment>
<evidence type="ECO:0000313" key="1">
    <source>
        <dbReference type="EMBL" id="TSA80784.1"/>
    </source>
</evidence>
<dbReference type="Proteomes" id="UP000316092">
    <property type="component" value="Unassembled WGS sequence"/>
</dbReference>
<organism evidence="1 2">
    <name type="scientific">Deinococcus detaillensis</name>
    <dbReference type="NCBI Taxonomy" id="2592048"/>
    <lineage>
        <taxon>Bacteria</taxon>
        <taxon>Thermotogati</taxon>
        <taxon>Deinococcota</taxon>
        <taxon>Deinococci</taxon>
        <taxon>Deinococcales</taxon>
        <taxon>Deinococcaceae</taxon>
        <taxon>Deinococcus</taxon>
    </lineage>
</organism>
<gene>
    <name evidence="1" type="ORF">FNU79_16200</name>
</gene>
<protein>
    <submittedName>
        <fullName evidence="1">Uncharacterized protein</fullName>
    </submittedName>
</protein>
<dbReference type="EMBL" id="VKDB01000027">
    <property type="protein sequence ID" value="TSA80784.1"/>
    <property type="molecule type" value="Genomic_DNA"/>
</dbReference>
<proteinExistence type="predicted"/>
<accession>A0A553UKQ4</accession>
<keyword evidence="2" id="KW-1185">Reference proteome</keyword>
<dbReference type="AlphaFoldDB" id="A0A553UKQ4"/>